<sequence length="140" mass="15637">MGAMNDLKARRRSDYPYILDYRTRCFDSVVNAYLMENCGLDPPTSEEHPLAAHLHTDFFASISYPAVAELGLRVNKLGKSSVTYEIGLFEKGVDRVKAVGEFVHVWVQRSTGRPAPTGMSDRLRKGLERIYVAPGTSSKL</sequence>
<dbReference type="HOGENOM" id="CLU_101141_0_2_1"/>
<protein>
    <recommendedName>
        <fullName evidence="1">Thioesterase domain-containing protein</fullName>
    </recommendedName>
</protein>
<dbReference type="Gene3D" id="3.10.129.10">
    <property type="entry name" value="Hotdog Thioesterase"/>
    <property type="match status" value="1"/>
</dbReference>
<feature type="domain" description="Thioesterase" evidence="1">
    <location>
        <begin position="26"/>
        <end position="92"/>
    </location>
</feature>
<dbReference type="InterPro" id="IPR006683">
    <property type="entry name" value="Thioestr_dom"/>
</dbReference>
<reference evidence="3" key="1">
    <citation type="journal article" date="2014" name="Genome Announc.">
        <title>Genome sequence and annotation of Acremonium chrysogenum, producer of the beta-lactam antibiotic cephalosporin C.</title>
        <authorList>
            <person name="Terfehr D."/>
            <person name="Dahlmann T.A."/>
            <person name="Specht T."/>
            <person name="Zadra I."/>
            <person name="Kuernsteiner H."/>
            <person name="Kueck U."/>
        </authorList>
    </citation>
    <scope>NUCLEOTIDE SEQUENCE [LARGE SCALE GENOMIC DNA]</scope>
    <source>
        <strain evidence="3">ATCC 11550 / CBS 779.69 / DSM 880 / IAM 14645 / JCM 23072 / IMI 49137</strain>
    </source>
</reference>
<dbReference type="InterPro" id="IPR029069">
    <property type="entry name" value="HotDog_dom_sf"/>
</dbReference>
<proteinExistence type="predicted"/>
<comment type="caution">
    <text evidence="2">The sequence shown here is derived from an EMBL/GenBank/DDBJ whole genome shotgun (WGS) entry which is preliminary data.</text>
</comment>
<keyword evidence="3" id="KW-1185">Reference proteome</keyword>
<dbReference type="EMBL" id="JPKY01000049">
    <property type="protein sequence ID" value="KFH44363.1"/>
    <property type="molecule type" value="Genomic_DNA"/>
</dbReference>
<evidence type="ECO:0000259" key="1">
    <source>
        <dbReference type="Pfam" id="PF03061"/>
    </source>
</evidence>
<dbReference type="AlphaFoldDB" id="A0A086T4T1"/>
<evidence type="ECO:0000313" key="2">
    <source>
        <dbReference type="EMBL" id="KFH44363.1"/>
    </source>
</evidence>
<dbReference type="SUPFAM" id="SSF54637">
    <property type="entry name" value="Thioesterase/thiol ester dehydrase-isomerase"/>
    <property type="match status" value="1"/>
</dbReference>
<dbReference type="Pfam" id="PF03061">
    <property type="entry name" value="4HBT"/>
    <property type="match status" value="1"/>
</dbReference>
<organism evidence="2 3">
    <name type="scientific">Hapsidospora chrysogenum (strain ATCC 11550 / CBS 779.69 / DSM 880 / IAM 14645 / JCM 23072 / IMI 49137)</name>
    <name type="common">Acremonium chrysogenum</name>
    <dbReference type="NCBI Taxonomy" id="857340"/>
    <lineage>
        <taxon>Eukaryota</taxon>
        <taxon>Fungi</taxon>
        <taxon>Dikarya</taxon>
        <taxon>Ascomycota</taxon>
        <taxon>Pezizomycotina</taxon>
        <taxon>Sordariomycetes</taxon>
        <taxon>Hypocreomycetidae</taxon>
        <taxon>Hypocreales</taxon>
        <taxon>Bionectriaceae</taxon>
        <taxon>Hapsidospora</taxon>
    </lineage>
</organism>
<accession>A0A086T4T1</accession>
<dbReference type="Proteomes" id="UP000029964">
    <property type="component" value="Unassembled WGS sequence"/>
</dbReference>
<dbReference type="STRING" id="857340.A0A086T4T1"/>
<gene>
    <name evidence="2" type="ORF">ACRE_048530</name>
</gene>
<dbReference type="OrthoDB" id="2420454at2759"/>
<name>A0A086T4T1_HAPC1</name>
<evidence type="ECO:0000313" key="3">
    <source>
        <dbReference type="Proteomes" id="UP000029964"/>
    </source>
</evidence>